<comment type="caution">
    <text evidence="2">The sequence shown here is derived from an EMBL/GenBank/DDBJ whole genome shotgun (WGS) entry which is preliminary data.</text>
</comment>
<gene>
    <name evidence="2" type="ORF">WR25_06810</name>
</gene>
<proteinExistence type="predicted"/>
<dbReference type="AlphaFoldDB" id="A0A2A2LN08"/>
<evidence type="ECO:0000256" key="1">
    <source>
        <dbReference type="SAM" id="MobiDB-lite"/>
    </source>
</evidence>
<dbReference type="Proteomes" id="UP000218231">
    <property type="component" value="Unassembled WGS sequence"/>
</dbReference>
<organism evidence="2 3">
    <name type="scientific">Diploscapter pachys</name>
    <dbReference type="NCBI Taxonomy" id="2018661"/>
    <lineage>
        <taxon>Eukaryota</taxon>
        <taxon>Metazoa</taxon>
        <taxon>Ecdysozoa</taxon>
        <taxon>Nematoda</taxon>
        <taxon>Chromadorea</taxon>
        <taxon>Rhabditida</taxon>
        <taxon>Rhabditina</taxon>
        <taxon>Rhabditomorpha</taxon>
        <taxon>Rhabditoidea</taxon>
        <taxon>Rhabditidae</taxon>
        <taxon>Diploscapter</taxon>
    </lineage>
</organism>
<name>A0A2A2LN08_9BILA</name>
<sequence length="172" mass="18890">MSIFRRVYNLLTGTPVANGKVIQEHLLMSNGSHNKTEQGIEAEPSFQEFTMENGQNGHSNGVEQNGMNGHTNGTNGVAPAGRQKGGQRKKRTATAKTPKKESNGIPMIAKQNGANGAVTPRVGFNRSRGMIMKNITNSKKVSIFFKYQLGFLQPRAVRSRSFSKSRENRKAK</sequence>
<dbReference type="EMBL" id="LIAE01006558">
    <property type="protein sequence ID" value="PAV87606.1"/>
    <property type="molecule type" value="Genomic_DNA"/>
</dbReference>
<accession>A0A2A2LN08</accession>
<feature type="region of interest" description="Disordered" evidence="1">
    <location>
        <begin position="68"/>
        <end position="111"/>
    </location>
</feature>
<evidence type="ECO:0000313" key="3">
    <source>
        <dbReference type="Proteomes" id="UP000218231"/>
    </source>
</evidence>
<reference evidence="2 3" key="1">
    <citation type="journal article" date="2017" name="Curr. Biol.">
        <title>Genome architecture and evolution of a unichromosomal asexual nematode.</title>
        <authorList>
            <person name="Fradin H."/>
            <person name="Zegar C."/>
            <person name="Gutwein M."/>
            <person name="Lucas J."/>
            <person name="Kovtun M."/>
            <person name="Corcoran D."/>
            <person name="Baugh L.R."/>
            <person name="Kiontke K."/>
            <person name="Gunsalus K."/>
            <person name="Fitch D.H."/>
            <person name="Piano F."/>
        </authorList>
    </citation>
    <scope>NUCLEOTIDE SEQUENCE [LARGE SCALE GENOMIC DNA]</scope>
    <source>
        <strain evidence="2">PF1309</strain>
    </source>
</reference>
<keyword evidence="3" id="KW-1185">Reference proteome</keyword>
<protein>
    <submittedName>
        <fullName evidence="2">Uncharacterized protein</fullName>
    </submittedName>
</protein>
<evidence type="ECO:0000313" key="2">
    <source>
        <dbReference type="EMBL" id="PAV87606.1"/>
    </source>
</evidence>